<gene>
    <name evidence="4" type="primary">fabG</name>
    <name evidence="4" type="ORF">GCM10011514_45390</name>
</gene>
<evidence type="ECO:0000256" key="3">
    <source>
        <dbReference type="RuleBase" id="RU000363"/>
    </source>
</evidence>
<evidence type="ECO:0000256" key="1">
    <source>
        <dbReference type="ARBA" id="ARBA00006484"/>
    </source>
</evidence>
<reference evidence="4" key="2">
    <citation type="submission" date="2020-09" db="EMBL/GenBank/DDBJ databases">
        <authorList>
            <person name="Sun Q."/>
            <person name="Zhou Y."/>
        </authorList>
    </citation>
    <scope>NUCLEOTIDE SEQUENCE</scope>
    <source>
        <strain evidence="4">CGMCC 1.15958</strain>
    </source>
</reference>
<evidence type="ECO:0000313" key="4">
    <source>
        <dbReference type="EMBL" id="GGD76318.1"/>
    </source>
</evidence>
<accession>A0A916Z4F8</accession>
<comment type="similarity">
    <text evidence="1 3">Belongs to the short-chain dehydrogenases/reductases (SDR) family.</text>
</comment>
<dbReference type="PRINTS" id="PR00081">
    <property type="entry name" value="GDHRDH"/>
</dbReference>
<dbReference type="InterPro" id="IPR002347">
    <property type="entry name" value="SDR_fam"/>
</dbReference>
<dbReference type="InterPro" id="IPR036291">
    <property type="entry name" value="NAD(P)-bd_dom_sf"/>
</dbReference>
<sequence length="235" mass="25384">MSRKLAVVSGGTRGIGRAIAEQFAKNDFDIVISARNEADLAATKQAIEAQYGVKCYVQKADLAIKSQAIAFAEFIKSLAQPIGMLTNNAGTFIPGNVHEEADGVLEQLIETNLYSAYHLTRGLIPTMIEQHNGHIFNICSVASLKAYPNGGSYSISKFALLGFSKVLREEMKDYGVKVTSVMPGAVYTDSWAGAGIPEERFMTVADIAETIWSAYSLSKNAVIEDIVLRPQGGDI</sequence>
<dbReference type="RefSeq" id="WP_188769753.1">
    <property type="nucleotide sequence ID" value="NZ_BMKK01000012.1"/>
</dbReference>
<reference evidence="4" key="1">
    <citation type="journal article" date="2014" name="Int. J. Syst. Evol. Microbiol.">
        <title>Complete genome sequence of Corynebacterium casei LMG S-19264T (=DSM 44701T), isolated from a smear-ripened cheese.</title>
        <authorList>
            <consortium name="US DOE Joint Genome Institute (JGI-PGF)"/>
            <person name="Walter F."/>
            <person name="Albersmeier A."/>
            <person name="Kalinowski J."/>
            <person name="Ruckert C."/>
        </authorList>
    </citation>
    <scope>NUCLEOTIDE SEQUENCE</scope>
    <source>
        <strain evidence="4">CGMCC 1.15958</strain>
    </source>
</reference>
<keyword evidence="2" id="KW-0560">Oxidoreductase</keyword>
<dbReference type="PROSITE" id="PS00061">
    <property type="entry name" value="ADH_SHORT"/>
    <property type="match status" value="1"/>
</dbReference>
<dbReference type="EMBL" id="BMKK01000012">
    <property type="protein sequence ID" value="GGD76318.1"/>
    <property type="molecule type" value="Genomic_DNA"/>
</dbReference>
<dbReference type="PANTHER" id="PTHR42901:SF1">
    <property type="entry name" value="ALCOHOL DEHYDROGENASE"/>
    <property type="match status" value="1"/>
</dbReference>
<proteinExistence type="inferred from homology"/>
<dbReference type="PRINTS" id="PR00080">
    <property type="entry name" value="SDRFAMILY"/>
</dbReference>
<dbReference type="AlphaFoldDB" id="A0A916Z4F8"/>
<evidence type="ECO:0000313" key="5">
    <source>
        <dbReference type="Proteomes" id="UP000609064"/>
    </source>
</evidence>
<dbReference type="GO" id="GO:0016491">
    <property type="term" value="F:oxidoreductase activity"/>
    <property type="evidence" value="ECO:0007669"/>
    <property type="project" value="UniProtKB-KW"/>
</dbReference>
<name>A0A916Z4F8_9BACT</name>
<organism evidence="4 5">
    <name type="scientific">Emticicia aquatilis</name>
    <dbReference type="NCBI Taxonomy" id="1537369"/>
    <lineage>
        <taxon>Bacteria</taxon>
        <taxon>Pseudomonadati</taxon>
        <taxon>Bacteroidota</taxon>
        <taxon>Cytophagia</taxon>
        <taxon>Cytophagales</taxon>
        <taxon>Leadbetterellaceae</taxon>
        <taxon>Emticicia</taxon>
    </lineage>
</organism>
<keyword evidence="5" id="KW-1185">Reference proteome</keyword>
<dbReference type="Proteomes" id="UP000609064">
    <property type="component" value="Unassembled WGS sequence"/>
</dbReference>
<comment type="caution">
    <text evidence="4">The sequence shown here is derived from an EMBL/GenBank/DDBJ whole genome shotgun (WGS) entry which is preliminary data.</text>
</comment>
<dbReference type="CDD" id="cd05233">
    <property type="entry name" value="SDR_c"/>
    <property type="match status" value="1"/>
</dbReference>
<protein>
    <submittedName>
        <fullName evidence="4">3-ketoacyl-ACP reductase</fullName>
    </submittedName>
</protein>
<dbReference type="InterPro" id="IPR020904">
    <property type="entry name" value="Sc_DH/Rdtase_CS"/>
</dbReference>
<dbReference type="PANTHER" id="PTHR42901">
    <property type="entry name" value="ALCOHOL DEHYDROGENASE"/>
    <property type="match status" value="1"/>
</dbReference>
<dbReference type="Pfam" id="PF00106">
    <property type="entry name" value="adh_short"/>
    <property type="match status" value="1"/>
</dbReference>
<dbReference type="SUPFAM" id="SSF51735">
    <property type="entry name" value="NAD(P)-binding Rossmann-fold domains"/>
    <property type="match status" value="1"/>
</dbReference>
<evidence type="ECO:0000256" key="2">
    <source>
        <dbReference type="ARBA" id="ARBA00023002"/>
    </source>
</evidence>
<dbReference type="Gene3D" id="3.40.50.720">
    <property type="entry name" value="NAD(P)-binding Rossmann-like Domain"/>
    <property type="match status" value="1"/>
</dbReference>